<dbReference type="Proteomes" id="UP000530268">
    <property type="component" value="Unassembled WGS sequence"/>
</dbReference>
<proteinExistence type="predicted"/>
<organism evidence="2 3">
    <name type="scientific">Sulfitobacter undariae</name>
    <dbReference type="NCBI Taxonomy" id="1563671"/>
    <lineage>
        <taxon>Bacteria</taxon>
        <taxon>Pseudomonadati</taxon>
        <taxon>Pseudomonadota</taxon>
        <taxon>Alphaproteobacteria</taxon>
        <taxon>Rhodobacterales</taxon>
        <taxon>Roseobacteraceae</taxon>
        <taxon>Sulfitobacter</taxon>
    </lineage>
</organism>
<evidence type="ECO:0000313" key="3">
    <source>
        <dbReference type="Proteomes" id="UP000530268"/>
    </source>
</evidence>
<evidence type="ECO:0000256" key="1">
    <source>
        <dbReference type="SAM" id="MobiDB-lite"/>
    </source>
</evidence>
<protein>
    <submittedName>
        <fullName evidence="2">Uncharacterized protein</fullName>
    </submittedName>
</protein>
<dbReference type="RefSeq" id="WP_184566130.1">
    <property type="nucleotide sequence ID" value="NZ_JACIEI010000008.1"/>
</dbReference>
<accession>A0A7W6E5Z7</accession>
<gene>
    <name evidence="2" type="ORF">GGR95_002443</name>
</gene>
<comment type="caution">
    <text evidence="2">The sequence shown here is derived from an EMBL/GenBank/DDBJ whole genome shotgun (WGS) entry which is preliminary data.</text>
</comment>
<name>A0A7W6E5Z7_9RHOB</name>
<evidence type="ECO:0000313" key="2">
    <source>
        <dbReference type="EMBL" id="MBB3994794.1"/>
    </source>
</evidence>
<keyword evidence="3" id="KW-1185">Reference proteome</keyword>
<reference evidence="2 3" key="1">
    <citation type="submission" date="2020-08" db="EMBL/GenBank/DDBJ databases">
        <title>Genomic Encyclopedia of Type Strains, Phase IV (KMG-IV): sequencing the most valuable type-strain genomes for metagenomic binning, comparative biology and taxonomic classification.</title>
        <authorList>
            <person name="Goeker M."/>
        </authorList>
    </citation>
    <scope>NUCLEOTIDE SEQUENCE [LARGE SCALE GENOMIC DNA]</scope>
    <source>
        <strain evidence="2 3">DSM 102234</strain>
    </source>
</reference>
<feature type="region of interest" description="Disordered" evidence="1">
    <location>
        <begin position="89"/>
        <end position="110"/>
    </location>
</feature>
<dbReference type="EMBL" id="JACIEI010000008">
    <property type="protein sequence ID" value="MBB3994794.1"/>
    <property type="molecule type" value="Genomic_DNA"/>
</dbReference>
<feature type="compositionally biased region" description="Basic and acidic residues" evidence="1">
    <location>
        <begin position="100"/>
        <end position="110"/>
    </location>
</feature>
<sequence>MRIYQKDADGIEIKTARRFSYRDGSAPRYRIFPADRQRNSENVPLNTIQQEIAFLTAEEAAKFLLLYPDASIRMEPEGKIVRSNIVIDRDGDEPTNLNDTLKDADAGEGE</sequence>
<dbReference type="AlphaFoldDB" id="A0A7W6E5Z7"/>